<evidence type="ECO:0000313" key="3">
    <source>
        <dbReference type="EMBL" id="EPE34091.1"/>
    </source>
</evidence>
<dbReference type="SMART" id="SM00355">
    <property type="entry name" value="ZnF_C2H2"/>
    <property type="match status" value="2"/>
</dbReference>
<protein>
    <recommendedName>
        <fullName evidence="2">C2H2-type domain-containing protein</fullName>
    </recommendedName>
</protein>
<reference evidence="3 4" key="1">
    <citation type="journal article" date="2013" name="BMC Genomics">
        <title>Genomics-driven discovery of the pneumocandin biosynthetic gene cluster in the fungus Glarea lozoyensis.</title>
        <authorList>
            <person name="Chen L."/>
            <person name="Yue Q."/>
            <person name="Zhang X."/>
            <person name="Xiang M."/>
            <person name="Wang C."/>
            <person name="Li S."/>
            <person name="Che Y."/>
            <person name="Ortiz-Lopez F.J."/>
            <person name="Bills G.F."/>
            <person name="Liu X."/>
            <person name="An Z."/>
        </authorList>
    </citation>
    <scope>NUCLEOTIDE SEQUENCE [LARGE SCALE GENOMIC DNA]</scope>
    <source>
        <strain evidence="4">ATCC 20868 / MF5171</strain>
    </source>
</reference>
<feature type="region of interest" description="Disordered" evidence="1">
    <location>
        <begin position="245"/>
        <end position="264"/>
    </location>
</feature>
<dbReference type="KEGG" id="glz:GLAREA_07104"/>
<dbReference type="PANTHER" id="PTHR21354:SF0">
    <property type="entry name" value="ZINC FINGER PROTEIN 511"/>
    <property type="match status" value="1"/>
</dbReference>
<feature type="domain" description="C2H2-type" evidence="2">
    <location>
        <begin position="89"/>
        <end position="110"/>
    </location>
</feature>
<sequence>MAKRSYDDFEPQSDADNIASTEPLPVAHFTSSTPSSSKILHLDSESPSSSGEAPTIEMKCSLAPHKEILSFPSIEAFEIHYKKAHLNRCLECRRNFPTEHFLDLHIQENHDAIVGVRKERGEKTFACFVEDCDRMCSNWEKRRMHLIDKHAFPKEYDFAIVNKGVDNRSSMLISGRHRRRSSAAQYKIEADKKHSSALETITSIAPDEEMNGVTTKTENQQSPAKNNDSEVDKLASAMSSLQFVPPSIRFGRGRGRSRGGFSKT</sequence>
<evidence type="ECO:0000313" key="4">
    <source>
        <dbReference type="Proteomes" id="UP000016922"/>
    </source>
</evidence>
<dbReference type="PANTHER" id="PTHR21354">
    <property type="entry name" value="ZINC FINGER PROTEIN 511"/>
    <property type="match status" value="1"/>
</dbReference>
<evidence type="ECO:0000259" key="2">
    <source>
        <dbReference type="PROSITE" id="PS00028"/>
    </source>
</evidence>
<dbReference type="GeneID" id="19466157"/>
<organism evidence="3 4">
    <name type="scientific">Glarea lozoyensis (strain ATCC 20868 / MF5171)</name>
    <dbReference type="NCBI Taxonomy" id="1116229"/>
    <lineage>
        <taxon>Eukaryota</taxon>
        <taxon>Fungi</taxon>
        <taxon>Dikarya</taxon>
        <taxon>Ascomycota</taxon>
        <taxon>Pezizomycotina</taxon>
        <taxon>Leotiomycetes</taxon>
        <taxon>Helotiales</taxon>
        <taxon>Helotiaceae</taxon>
        <taxon>Glarea</taxon>
    </lineage>
</organism>
<dbReference type="OrthoDB" id="18440at2759"/>
<proteinExistence type="predicted"/>
<evidence type="ECO:0000256" key="1">
    <source>
        <dbReference type="SAM" id="MobiDB-lite"/>
    </source>
</evidence>
<accession>S3DPU2</accession>
<name>S3DPU2_GLAL2</name>
<dbReference type="PROSITE" id="PS00028">
    <property type="entry name" value="ZINC_FINGER_C2H2_1"/>
    <property type="match status" value="1"/>
</dbReference>
<dbReference type="RefSeq" id="XP_008079243.1">
    <property type="nucleotide sequence ID" value="XM_008081052.1"/>
</dbReference>
<feature type="compositionally biased region" description="Polar residues" evidence="1">
    <location>
        <begin position="212"/>
        <end position="226"/>
    </location>
</feature>
<gene>
    <name evidence="3" type="ORF">GLAREA_07104</name>
</gene>
<dbReference type="HOGENOM" id="CLU_055660_1_0_1"/>
<feature type="compositionally biased region" description="Polar residues" evidence="1">
    <location>
        <begin position="29"/>
        <end position="38"/>
    </location>
</feature>
<dbReference type="InterPro" id="IPR013087">
    <property type="entry name" value="Znf_C2H2_type"/>
</dbReference>
<dbReference type="InterPro" id="IPR039258">
    <property type="entry name" value="ZNF511"/>
</dbReference>
<feature type="region of interest" description="Disordered" evidence="1">
    <location>
        <begin position="1"/>
        <end position="55"/>
    </location>
</feature>
<dbReference type="AlphaFoldDB" id="S3DPU2"/>
<dbReference type="eggNOG" id="KOG4173">
    <property type="taxonomic scope" value="Eukaryota"/>
</dbReference>
<keyword evidence="4" id="KW-1185">Reference proteome</keyword>
<feature type="region of interest" description="Disordered" evidence="1">
    <location>
        <begin position="206"/>
        <end position="236"/>
    </location>
</feature>
<dbReference type="Proteomes" id="UP000016922">
    <property type="component" value="Unassembled WGS sequence"/>
</dbReference>
<dbReference type="OMA" id="CMTPQKR"/>
<dbReference type="EMBL" id="KE145357">
    <property type="protein sequence ID" value="EPE34091.1"/>
    <property type="molecule type" value="Genomic_DNA"/>
</dbReference>